<dbReference type="RefSeq" id="WP_131564663.1">
    <property type="nucleotide sequence ID" value="NZ_JAINFK010000001.1"/>
</dbReference>
<dbReference type="AlphaFoldDB" id="A0A4R0PKK2"/>
<sequence>MIRFLFRILAFLAFAIAIMFAVIDATRSIGVSAFVFTTFLESFELAAPQALENLRNFLTQNVPPFVSDRVLASILQIPTFAVFAVLSVLLYAIGRRPERRRFRRAVG</sequence>
<reference evidence="2 3" key="1">
    <citation type="journal article" date="2015" name="Antonie Van Leeuwenhoek">
        <title>Oricola cellulosilytica gen. nov., sp. nov., a cellulose-degrading bacterium of the family Phyllobacteriaceae isolated from surface seashore water, and emended descriptions of Mesorhizobium loti and Phyllobacterium myrsinacearum.</title>
        <authorList>
            <person name="Hameed A."/>
            <person name="Shahina M."/>
            <person name="Lai W.A."/>
            <person name="Lin S.Y."/>
            <person name="Young L.S."/>
            <person name="Liu Y.C."/>
            <person name="Hsu Y.H."/>
            <person name="Young C.C."/>
        </authorList>
    </citation>
    <scope>NUCLEOTIDE SEQUENCE [LARGE SCALE GENOMIC DNA]</scope>
    <source>
        <strain evidence="2 3">KCTC 52183</strain>
    </source>
</reference>
<proteinExistence type="predicted"/>
<evidence type="ECO:0000313" key="2">
    <source>
        <dbReference type="EMBL" id="TCD16099.1"/>
    </source>
</evidence>
<keyword evidence="1" id="KW-0472">Membrane</keyword>
<keyword evidence="1" id="KW-1133">Transmembrane helix</keyword>
<name>A0A4R0PKK2_9HYPH</name>
<dbReference type="EMBL" id="SJST01000001">
    <property type="protein sequence ID" value="TCD16099.1"/>
    <property type="molecule type" value="Genomic_DNA"/>
</dbReference>
<keyword evidence="1" id="KW-0812">Transmembrane</keyword>
<accession>A0A4R0PKK2</accession>
<dbReference type="OrthoDB" id="7679120at2"/>
<organism evidence="2 3">
    <name type="scientific">Oricola cellulosilytica</name>
    <dbReference type="NCBI Taxonomy" id="1429082"/>
    <lineage>
        <taxon>Bacteria</taxon>
        <taxon>Pseudomonadati</taxon>
        <taxon>Pseudomonadota</taxon>
        <taxon>Alphaproteobacteria</taxon>
        <taxon>Hyphomicrobiales</taxon>
        <taxon>Ahrensiaceae</taxon>
        <taxon>Oricola</taxon>
    </lineage>
</organism>
<dbReference type="Proteomes" id="UP000291301">
    <property type="component" value="Unassembled WGS sequence"/>
</dbReference>
<evidence type="ECO:0000313" key="3">
    <source>
        <dbReference type="Proteomes" id="UP000291301"/>
    </source>
</evidence>
<comment type="caution">
    <text evidence="2">The sequence shown here is derived from an EMBL/GenBank/DDBJ whole genome shotgun (WGS) entry which is preliminary data.</text>
</comment>
<feature type="transmembrane region" description="Helical" evidence="1">
    <location>
        <begin position="70"/>
        <end position="94"/>
    </location>
</feature>
<gene>
    <name evidence="2" type="ORF">E0D97_01270</name>
</gene>
<protein>
    <submittedName>
        <fullName evidence="2">Uncharacterized protein</fullName>
    </submittedName>
</protein>
<keyword evidence="3" id="KW-1185">Reference proteome</keyword>
<evidence type="ECO:0000256" key="1">
    <source>
        <dbReference type="SAM" id="Phobius"/>
    </source>
</evidence>